<dbReference type="SUPFAM" id="SSF56935">
    <property type="entry name" value="Porins"/>
    <property type="match status" value="1"/>
</dbReference>
<proteinExistence type="inferred from homology"/>
<name>A0AAW9SI29_9BACT</name>
<comment type="similarity">
    <text evidence="1">Belongs to the TonB-dependent receptor family.</text>
</comment>
<dbReference type="Gene3D" id="2.170.130.10">
    <property type="entry name" value="TonB-dependent receptor, plug domain"/>
    <property type="match status" value="1"/>
</dbReference>
<protein>
    <submittedName>
        <fullName evidence="3">SusC/RagA family TonB-linked outer membrane protein</fullName>
    </submittedName>
</protein>
<accession>A0AAW9SI29</accession>
<dbReference type="NCBIfam" id="TIGR04057">
    <property type="entry name" value="SusC_RagA_signa"/>
    <property type="match status" value="1"/>
</dbReference>
<comment type="caution">
    <text evidence="3">The sequence shown here is derived from an EMBL/GenBank/DDBJ whole genome shotgun (WGS) entry which is preliminary data.</text>
</comment>
<dbReference type="Gene3D" id="2.60.40.1120">
    <property type="entry name" value="Carboxypeptidase-like, regulatory domain"/>
    <property type="match status" value="1"/>
</dbReference>
<dbReference type="PROSITE" id="PS52016">
    <property type="entry name" value="TONB_DEPENDENT_REC_3"/>
    <property type="match status" value="1"/>
</dbReference>
<keyword evidence="1" id="KW-0472">Membrane</keyword>
<dbReference type="InterPro" id="IPR023997">
    <property type="entry name" value="TonB-dep_OMP_SusC/RagA_CS"/>
</dbReference>
<evidence type="ECO:0000259" key="2">
    <source>
        <dbReference type="Pfam" id="PF07715"/>
    </source>
</evidence>
<dbReference type="InterPro" id="IPR008969">
    <property type="entry name" value="CarboxyPept-like_regulatory"/>
</dbReference>
<dbReference type="InterPro" id="IPR023996">
    <property type="entry name" value="TonB-dep_OMP_SusC/RagA"/>
</dbReference>
<dbReference type="RefSeq" id="WP_346824246.1">
    <property type="nucleotide sequence ID" value="NZ_JBDKWZ010000023.1"/>
</dbReference>
<dbReference type="Proteomes" id="UP001403385">
    <property type="component" value="Unassembled WGS sequence"/>
</dbReference>
<keyword evidence="1" id="KW-0813">Transport</keyword>
<keyword evidence="1" id="KW-0812">Transmembrane</keyword>
<gene>
    <name evidence="3" type="ORF">AAG747_26345</name>
</gene>
<keyword evidence="1" id="KW-1134">Transmembrane beta strand</keyword>
<dbReference type="NCBIfam" id="TIGR04056">
    <property type="entry name" value="OMP_RagA_SusC"/>
    <property type="match status" value="1"/>
</dbReference>
<dbReference type="InterPro" id="IPR037066">
    <property type="entry name" value="Plug_dom_sf"/>
</dbReference>
<comment type="subcellular location">
    <subcellularLocation>
        <location evidence="1">Cell outer membrane</location>
        <topology evidence="1">Multi-pass membrane protein</topology>
    </subcellularLocation>
</comment>
<dbReference type="AlphaFoldDB" id="A0AAW9SI29"/>
<feature type="domain" description="TonB-dependent receptor plug" evidence="2">
    <location>
        <begin position="229"/>
        <end position="342"/>
    </location>
</feature>
<dbReference type="InterPro" id="IPR012910">
    <property type="entry name" value="Plug_dom"/>
</dbReference>
<keyword evidence="4" id="KW-1185">Reference proteome</keyword>
<organism evidence="3 4">
    <name type="scientific">Rapidithrix thailandica</name>
    <dbReference type="NCBI Taxonomy" id="413964"/>
    <lineage>
        <taxon>Bacteria</taxon>
        <taxon>Pseudomonadati</taxon>
        <taxon>Bacteroidota</taxon>
        <taxon>Cytophagia</taxon>
        <taxon>Cytophagales</taxon>
        <taxon>Flammeovirgaceae</taxon>
        <taxon>Rapidithrix</taxon>
    </lineage>
</organism>
<dbReference type="PROSITE" id="PS51257">
    <property type="entry name" value="PROKAR_LIPOPROTEIN"/>
    <property type="match status" value="1"/>
</dbReference>
<evidence type="ECO:0000256" key="1">
    <source>
        <dbReference type="PROSITE-ProRule" id="PRU01360"/>
    </source>
</evidence>
<dbReference type="EMBL" id="JBDKWZ010000023">
    <property type="protein sequence ID" value="MEN7551465.1"/>
    <property type="molecule type" value="Genomic_DNA"/>
</dbReference>
<keyword evidence="1" id="KW-0998">Cell outer membrane</keyword>
<dbReference type="Pfam" id="PF07715">
    <property type="entry name" value="Plug"/>
    <property type="match status" value="1"/>
</dbReference>
<reference evidence="3 4" key="1">
    <citation type="submission" date="2024-04" db="EMBL/GenBank/DDBJ databases">
        <title>Novel genus in family Flammeovirgaceae.</title>
        <authorList>
            <person name="Nguyen T.H."/>
            <person name="Vuong T.Q."/>
            <person name="Le H."/>
            <person name="Kim S.-G."/>
        </authorList>
    </citation>
    <scope>NUCLEOTIDE SEQUENCE [LARGE SCALE GENOMIC DNA]</scope>
    <source>
        <strain evidence="3 4">JCM 23209</strain>
    </source>
</reference>
<dbReference type="GO" id="GO:0009279">
    <property type="term" value="C:cell outer membrane"/>
    <property type="evidence" value="ECO:0007669"/>
    <property type="project" value="UniProtKB-SubCell"/>
</dbReference>
<dbReference type="SUPFAM" id="SSF49464">
    <property type="entry name" value="Carboxypeptidase regulatory domain-like"/>
    <property type="match status" value="1"/>
</dbReference>
<sequence length="683" mass="75806">MEKKLLRLIKMLSKYALIGFLVQSCVFTLLFAREGNAQKTRTSIKEVYISFHVKDASLMEVFTAIENKTDYQFTVDKKAIDKQLRLNINLKNISVAELLTEIARKGELRFLQVNENISVKKSAAKKSSHALPVQVLQEVTVSGKVTDEKGLSLPGVSILIKGSSRGTTSDYEGNFRFNVPEGSVLVFSSIGYVTQEVELGNSHVVNIVMQEDATTLDEVVVVGYGEQKKINLSGAVDAVGAEVLEDRPIANISSGLQGSVANLNIIQGSGQINSAPRINIRGVTSINSGNGDGKGSPLILVDNVPVTESELVLLNPNDIASISVLKDASSAAIYGARAAFGVVLITTKNGTSKDLKVTYNANYGTKKLTRRPEVVTNPYQVMKYKDVMAEPWYDLYQDVDFAYGQKRVDDPSAPAVIVDPNNPEAWKYYGATDWFDEIYTGSSTIMNHNISVSKSVEEVTFYLSGDYTRQEGMLRYGNDIYDRYNFRGKVDVNLTDWLVLKNNTSFTYSEYDEPEYGGWLFFHNVNRSNSLNVITNPDGSYTKTGASMIGSLKEGGRSNTWTNDFQSTFSFDMSLIKDVWSLKGDATFRRSNDKGERYQFPLPYRLGPGMPLKRDGNSSASSSNTYTRYNVYNIYTNLRKTFGKHAFNVLAGFNQEYKTIESFSASTDKLISTNLPSVMLIIK</sequence>
<evidence type="ECO:0000313" key="4">
    <source>
        <dbReference type="Proteomes" id="UP001403385"/>
    </source>
</evidence>
<dbReference type="Pfam" id="PF13715">
    <property type="entry name" value="CarbopepD_reg_2"/>
    <property type="match status" value="1"/>
</dbReference>
<dbReference type="InterPro" id="IPR039426">
    <property type="entry name" value="TonB-dep_rcpt-like"/>
</dbReference>
<evidence type="ECO:0000313" key="3">
    <source>
        <dbReference type="EMBL" id="MEN7551465.1"/>
    </source>
</evidence>